<accession>A0A0V8RWQ1</accession>
<dbReference type="RefSeq" id="WP_058371170.1">
    <property type="nucleotide sequence ID" value="NZ_LNTB01000001.1"/>
</dbReference>
<dbReference type="Proteomes" id="UP000053352">
    <property type="component" value="Unassembled WGS sequence"/>
</dbReference>
<name>A0A0V8RWQ1_PYROC</name>
<feature type="transmembrane region" description="Helical" evidence="1">
    <location>
        <begin position="342"/>
        <end position="365"/>
    </location>
</feature>
<comment type="caution">
    <text evidence="2">The sequence shown here is derived from an EMBL/GenBank/DDBJ whole genome shotgun (WGS) entry which is preliminary data.</text>
</comment>
<evidence type="ECO:0008006" key="4">
    <source>
        <dbReference type="Google" id="ProtNLM"/>
    </source>
</evidence>
<dbReference type="STRING" id="2309.CF15_07125"/>
<reference evidence="2 3" key="1">
    <citation type="submission" date="2015-11" db="EMBL/GenBank/DDBJ databases">
        <title>Genome sequence of Pyrodictium occultum PL-19, a marine hyperthermophilic archaeon isolated from Volcano, Italy.</title>
        <authorList>
            <person name="Utturkar S."/>
            <person name="Huber H."/>
            <person name="Leptihn S."/>
            <person name="Brown S."/>
            <person name="Stetter K.O."/>
            <person name="Podar M."/>
        </authorList>
    </citation>
    <scope>NUCLEOTIDE SEQUENCE [LARGE SCALE GENOMIC DNA]</scope>
    <source>
        <strain evidence="2 3">PL-19</strain>
    </source>
</reference>
<keyword evidence="1" id="KW-0472">Membrane</keyword>
<dbReference type="AlphaFoldDB" id="A0A0V8RWQ1"/>
<evidence type="ECO:0000256" key="1">
    <source>
        <dbReference type="SAM" id="Phobius"/>
    </source>
</evidence>
<dbReference type="PANTHER" id="PTHR34856:SF2">
    <property type="entry name" value="PROTEIN NRFD"/>
    <property type="match status" value="1"/>
</dbReference>
<keyword evidence="3" id="KW-1185">Reference proteome</keyword>
<dbReference type="EMBL" id="LNTB01000001">
    <property type="protein sequence ID" value="KSW12486.1"/>
    <property type="molecule type" value="Genomic_DNA"/>
</dbReference>
<sequence length="386" mass="40493">MDSRIALAIGIVVLLVGLAALVPGLQRYCPSCVVERSPYPFTVMMVAYTTYAGLAAGIVMAVSLARLAGRLDEKWMSHAYWAALGLLIAAWITVFLDLGRPDHAVWLVEGWHPTSRVAWMPVFYILLLIPLLTVLVGCIRESRVCSNGVAVGAALLTAALLELNLGSVFGFAVGVPAWQGLYPALSFLVAGVAGGAAAAALLVPLGAKLHGSGSDTAKAVRPLAGIAFAGALLELILEYWRGLQAGYYPGVEAYFSLAGSSIWVEAGLLVAALIVLAAAYARRSYWALVLGSLLLIAGVVAGKYGFIIHGEEARIEAQTFTPVNPYNVLYGGEHYSISGADAAAVAAALLIGLGVFMIGEPLLALEPGEKPRLLFFRSAGGVEAKR</sequence>
<evidence type="ECO:0000313" key="2">
    <source>
        <dbReference type="EMBL" id="KSW12486.1"/>
    </source>
</evidence>
<organism evidence="2 3">
    <name type="scientific">Pyrodictium occultum</name>
    <dbReference type="NCBI Taxonomy" id="2309"/>
    <lineage>
        <taxon>Archaea</taxon>
        <taxon>Thermoproteota</taxon>
        <taxon>Thermoprotei</taxon>
        <taxon>Desulfurococcales</taxon>
        <taxon>Pyrodictiaceae</taxon>
        <taxon>Pyrodictium</taxon>
    </lineage>
</organism>
<feature type="transmembrane region" description="Helical" evidence="1">
    <location>
        <begin position="219"/>
        <end position="241"/>
    </location>
</feature>
<gene>
    <name evidence="2" type="ORF">CF15_07125</name>
</gene>
<dbReference type="GO" id="GO:0005886">
    <property type="term" value="C:plasma membrane"/>
    <property type="evidence" value="ECO:0007669"/>
    <property type="project" value="TreeGrafter"/>
</dbReference>
<dbReference type="PANTHER" id="PTHR34856">
    <property type="entry name" value="PROTEIN NRFD"/>
    <property type="match status" value="1"/>
</dbReference>
<proteinExistence type="predicted"/>
<feature type="transmembrane region" description="Helical" evidence="1">
    <location>
        <begin position="184"/>
        <end position="207"/>
    </location>
</feature>
<keyword evidence="1" id="KW-1133">Transmembrane helix</keyword>
<protein>
    <recommendedName>
        <fullName evidence="4">Polysulfide reductase</fullName>
    </recommendedName>
</protein>
<feature type="transmembrane region" description="Helical" evidence="1">
    <location>
        <begin position="253"/>
        <end position="278"/>
    </location>
</feature>
<dbReference type="InterPro" id="IPR052049">
    <property type="entry name" value="Electron_transfer_protein"/>
</dbReference>
<feature type="transmembrane region" description="Helical" evidence="1">
    <location>
        <begin position="79"/>
        <end position="98"/>
    </location>
</feature>
<feature type="transmembrane region" description="Helical" evidence="1">
    <location>
        <begin position="151"/>
        <end position="178"/>
    </location>
</feature>
<keyword evidence="1" id="KW-0812">Transmembrane</keyword>
<feature type="transmembrane region" description="Helical" evidence="1">
    <location>
        <begin position="118"/>
        <end position="139"/>
    </location>
</feature>
<evidence type="ECO:0000313" key="3">
    <source>
        <dbReference type="Proteomes" id="UP000053352"/>
    </source>
</evidence>
<dbReference type="Gene3D" id="1.20.1630.10">
    <property type="entry name" value="Formate dehydrogenase/DMSO reductase domain"/>
    <property type="match status" value="1"/>
</dbReference>
<feature type="transmembrane region" description="Helical" evidence="1">
    <location>
        <begin position="43"/>
        <end position="67"/>
    </location>
</feature>
<feature type="transmembrane region" description="Helical" evidence="1">
    <location>
        <begin position="285"/>
        <end position="306"/>
    </location>
</feature>